<dbReference type="AlphaFoldDB" id="A0A454Y303"/>
<keyword evidence="2" id="KW-1185">Reference proteome</keyword>
<proteinExistence type="predicted"/>
<reference evidence="2" key="1">
    <citation type="journal article" date="2008" name="Nat. Genet.">
        <title>The Pristionchus pacificus genome provides a unique perspective on nematode lifestyle and parasitism.</title>
        <authorList>
            <person name="Dieterich C."/>
            <person name="Clifton S.W."/>
            <person name="Schuster L.N."/>
            <person name="Chinwalla A."/>
            <person name="Delehaunty K."/>
            <person name="Dinkelacker I."/>
            <person name="Fulton L."/>
            <person name="Fulton R."/>
            <person name="Godfrey J."/>
            <person name="Minx P."/>
            <person name="Mitreva M."/>
            <person name="Roeseler W."/>
            <person name="Tian H."/>
            <person name="Witte H."/>
            <person name="Yang S.P."/>
            <person name="Wilson R.K."/>
            <person name="Sommer R.J."/>
        </authorList>
    </citation>
    <scope>NUCLEOTIDE SEQUENCE [LARGE SCALE GENOMIC DNA]</scope>
    <source>
        <strain evidence="2">PS312</strain>
    </source>
</reference>
<organism evidence="1 2">
    <name type="scientific">Pristionchus pacificus</name>
    <name type="common">Parasitic nematode worm</name>
    <dbReference type="NCBI Taxonomy" id="54126"/>
    <lineage>
        <taxon>Eukaryota</taxon>
        <taxon>Metazoa</taxon>
        <taxon>Ecdysozoa</taxon>
        <taxon>Nematoda</taxon>
        <taxon>Chromadorea</taxon>
        <taxon>Rhabditida</taxon>
        <taxon>Rhabditina</taxon>
        <taxon>Diplogasteromorpha</taxon>
        <taxon>Diplogasteroidea</taxon>
        <taxon>Neodiplogasteridae</taxon>
        <taxon>Pristionchus</taxon>
    </lineage>
</organism>
<accession>A0A454Y303</accession>
<protein>
    <submittedName>
        <fullName evidence="1">Uncharacterized protein</fullName>
    </submittedName>
</protein>
<evidence type="ECO:0000313" key="1">
    <source>
        <dbReference type="EnsemblMetazoa" id="PPA33758.1"/>
    </source>
</evidence>
<dbReference type="EnsemblMetazoa" id="PPA33758.1">
    <property type="protein sequence ID" value="PPA33758.1"/>
    <property type="gene ID" value="WBGene00272127"/>
</dbReference>
<sequence>MISEIDEVKKVIPHFKDGILLMGIIMVFPIIYIILFIVIQMAQSPFWDQALSEISLITTFAHTILSIKNAIKDSRVVDRPLIFLLTISTLEFIFNILLILIIQSVHRRAILKEKQNPHNHQISPSQPLEEAPEKINRPSYEEAVDIVKQRKVFAMLDNAHFDRLFAYRDQNSSSYHQQTIQEKIKDQLRTHSHRHYNPKFVEDSWIKHNIKRQFYEEQKEKLTMKEPNCSNCGHHL</sequence>
<dbReference type="Proteomes" id="UP000005239">
    <property type="component" value="Unassembled WGS sequence"/>
</dbReference>
<evidence type="ECO:0000313" key="2">
    <source>
        <dbReference type="Proteomes" id="UP000005239"/>
    </source>
</evidence>
<gene>
    <name evidence="1" type="primary">WBGene00272127</name>
</gene>
<reference evidence="1" key="2">
    <citation type="submission" date="2022-06" db="UniProtKB">
        <authorList>
            <consortium name="EnsemblMetazoa"/>
        </authorList>
    </citation>
    <scope>IDENTIFICATION</scope>
    <source>
        <strain evidence="1">PS312</strain>
    </source>
</reference>
<accession>A0A8R1YLD1</accession>
<name>A0A454Y303_PRIPA</name>